<accession>A0ACC0ICS9</accession>
<organism evidence="1 2">
    <name type="scientific">Camellia lanceoleosa</name>
    <dbReference type="NCBI Taxonomy" id="1840588"/>
    <lineage>
        <taxon>Eukaryota</taxon>
        <taxon>Viridiplantae</taxon>
        <taxon>Streptophyta</taxon>
        <taxon>Embryophyta</taxon>
        <taxon>Tracheophyta</taxon>
        <taxon>Spermatophyta</taxon>
        <taxon>Magnoliopsida</taxon>
        <taxon>eudicotyledons</taxon>
        <taxon>Gunneridae</taxon>
        <taxon>Pentapetalae</taxon>
        <taxon>asterids</taxon>
        <taxon>Ericales</taxon>
        <taxon>Theaceae</taxon>
        <taxon>Camellia</taxon>
    </lineage>
</organism>
<reference evidence="1 2" key="1">
    <citation type="journal article" date="2022" name="Plant J.">
        <title>Chromosome-level genome of Camellia lanceoleosa provides a valuable resource for understanding genome evolution and self-incompatibility.</title>
        <authorList>
            <person name="Gong W."/>
            <person name="Xiao S."/>
            <person name="Wang L."/>
            <person name="Liao Z."/>
            <person name="Chang Y."/>
            <person name="Mo W."/>
            <person name="Hu G."/>
            <person name="Li W."/>
            <person name="Zhao G."/>
            <person name="Zhu H."/>
            <person name="Hu X."/>
            <person name="Ji K."/>
            <person name="Xiang X."/>
            <person name="Song Q."/>
            <person name="Yuan D."/>
            <person name="Jin S."/>
            <person name="Zhang L."/>
        </authorList>
    </citation>
    <scope>NUCLEOTIDE SEQUENCE [LARGE SCALE GENOMIC DNA]</scope>
    <source>
        <strain evidence="1">SQ_2022a</strain>
    </source>
</reference>
<keyword evidence="2" id="KW-1185">Reference proteome</keyword>
<proteinExistence type="predicted"/>
<evidence type="ECO:0000313" key="1">
    <source>
        <dbReference type="EMBL" id="KAI8023356.1"/>
    </source>
</evidence>
<dbReference type="Proteomes" id="UP001060215">
    <property type="component" value="Chromosome 6"/>
</dbReference>
<evidence type="ECO:0000313" key="2">
    <source>
        <dbReference type="Proteomes" id="UP001060215"/>
    </source>
</evidence>
<gene>
    <name evidence="1" type="ORF">LOK49_LG03G01682</name>
</gene>
<protein>
    <submittedName>
        <fullName evidence="1">Pectinesterase/pectinesterase inhibitor 20</fullName>
    </submittedName>
</protein>
<sequence length="275" mass="29618">MMNSVSLALFKQGWAHNEARHGRELLTQLFFGGGAGGVNVSQMVVGNQDGSGNFTNITAAVAAAPTYSNGSNGYFVIYVVAGVYQEYVTITKHQTYLMMIGDGINQTIITGNHNVADGWTTFNSATFGQSNTITAQGKTDINQNTGTSIHNCSITAAQDLASSNGTTQTFLGRPWKLYSTVVYMQSFMDSLINPAGWAPWSGDFALNTSYYAEYNNYGPGSNTSNRVTWLGYHVIGATDAVNFTISSTARSFNADFFALIPIPKPTGYTSQSDKM</sequence>
<comment type="caution">
    <text evidence="1">The sequence shown here is derived from an EMBL/GenBank/DDBJ whole genome shotgun (WGS) entry which is preliminary data.</text>
</comment>
<name>A0ACC0ICS9_9ERIC</name>
<dbReference type="EMBL" id="CM045763">
    <property type="protein sequence ID" value="KAI8023356.1"/>
    <property type="molecule type" value="Genomic_DNA"/>
</dbReference>